<dbReference type="PANTHER" id="PTHR35792">
    <property type="entry name" value="GENERAL STRESS PROTEIN"/>
    <property type="match status" value="1"/>
</dbReference>
<proteinExistence type="predicted"/>
<feature type="transmembrane region" description="Helical" evidence="1">
    <location>
        <begin position="12"/>
        <end position="33"/>
    </location>
</feature>
<dbReference type="InterPro" id="IPR052928">
    <property type="entry name" value="Desiccation-related_membrane"/>
</dbReference>
<gene>
    <name evidence="2" type="ORF">OP8BY_1847</name>
</gene>
<dbReference type="PANTHER" id="PTHR35792:SF2">
    <property type="entry name" value="GENERAL STRESS PROTEIN"/>
    <property type="match status" value="1"/>
</dbReference>
<keyword evidence="1" id="KW-1133">Transmembrane helix</keyword>
<dbReference type="Proteomes" id="UP000257323">
    <property type="component" value="Unassembled WGS sequence"/>
</dbReference>
<dbReference type="AlphaFoldDB" id="A0A3E2BNB3"/>
<accession>A0A3E2BNB3</accession>
<evidence type="ECO:0000313" key="3">
    <source>
        <dbReference type="Proteomes" id="UP000257323"/>
    </source>
</evidence>
<evidence type="ECO:0008006" key="4">
    <source>
        <dbReference type="Google" id="ProtNLM"/>
    </source>
</evidence>
<comment type="caution">
    <text evidence="2">The sequence shown here is derived from an EMBL/GenBank/DDBJ whole genome shotgun (WGS) entry which is preliminary data.</text>
</comment>
<protein>
    <recommendedName>
        <fullName evidence="4">Gas vesicle protein</fullName>
    </recommendedName>
</protein>
<evidence type="ECO:0000313" key="2">
    <source>
        <dbReference type="EMBL" id="RFT16243.1"/>
    </source>
</evidence>
<dbReference type="InterPro" id="IPR024623">
    <property type="entry name" value="YtxH"/>
</dbReference>
<keyword evidence="1" id="KW-0812">Transmembrane</keyword>
<keyword evidence="1" id="KW-0472">Membrane</keyword>
<dbReference type="Pfam" id="PF12732">
    <property type="entry name" value="YtxH"/>
    <property type="match status" value="1"/>
</dbReference>
<evidence type="ECO:0000256" key="1">
    <source>
        <dbReference type="SAM" id="Phobius"/>
    </source>
</evidence>
<name>A0A3E2BNB3_9BACT</name>
<sequence>MSDNKGSSFVDYLLTFMAGAATGFILGILFAPASGKETRQKIKEQAKKGQQLAAEGYQRMAREAEKGVKIAREKAEEGIEAIKEFIEKKKGEYVRKEPEFPEDLDTEK</sequence>
<dbReference type="EMBL" id="QUAH01000004">
    <property type="protein sequence ID" value="RFT16243.1"/>
    <property type="molecule type" value="Genomic_DNA"/>
</dbReference>
<organism evidence="2 3">
    <name type="scientific">Candidatus Saccharicenans subterraneus</name>
    <dbReference type="NCBI Taxonomy" id="2508984"/>
    <lineage>
        <taxon>Bacteria</taxon>
        <taxon>Candidatus Aminicenantota</taxon>
        <taxon>Candidatus Aminicenantia</taxon>
        <taxon>Candidatus Aminicenantales</taxon>
        <taxon>Candidatus Saccharicenantaceae</taxon>
        <taxon>Candidatus Saccharicenans</taxon>
    </lineage>
</organism>
<reference evidence="2 3" key="1">
    <citation type="submission" date="2018-08" db="EMBL/GenBank/DDBJ databases">
        <title>Genome analysis of the thermophilic bacterium of the candidate phylum Aminicenantes from deep subsurface aquifer revealed its physiology and ecological role.</title>
        <authorList>
            <person name="Kadnikov V.V."/>
            <person name="Mardanov A.V."/>
            <person name="Beletsky A.V."/>
            <person name="Karnachuk O.V."/>
            <person name="Ravin N.V."/>
        </authorList>
    </citation>
    <scope>NUCLEOTIDE SEQUENCE [LARGE SCALE GENOMIC DNA]</scope>
    <source>
        <strain evidence="2">BY38</strain>
    </source>
</reference>